<evidence type="ECO:0000313" key="1">
    <source>
        <dbReference type="EMBL" id="MDJ1182679.1"/>
    </source>
</evidence>
<evidence type="ECO:0000313" key="2">
    <source>
        <dbReference type="Proteomes" id="UP001232992"/>
    </source>
</evidence>
<protein>
    <submittedName>
        <fullName evidence="1">Uncharacterized protein</fullName>
    </submittedName>
</protein>
<accession>A0ABT7BU18</accession>
<dbReference type="EMBL" id="JAQOSQ010000003">
    <property type="protein sequence ID" value="MDJ1182679.1"/>
    <property type="molecule type" value="Genomic_DNA"/>
</dbReference>
<organism evidence="1 2">
    <name type="scientific">Roseofilum casamattae BLCC-M143</name>
    <dbReference type="NCBI Taxonomy" id="3022442"/>
    <lineage>
        <taxon>Bacteria</taxon>
        <taxon>Bacillati</taxon>
        <taxon>Cyanobacteriota</taxon>
        <taxon>Cyanophyceae</taxon>
        <taxon>Desertifilales</taxon>
        <taxon>Desertifilaceae</taxon>
        <taxon>Roseofilum</taxon>
        <taxon>Roseofilum casamattae</taxon>
    </lineage>
</organism>
<name>A0ABT7BU18_9CYAN</name>
<gene>
    <name evidence="1" type="ORF">PMH09_05675</name>
</gene>
<dbReference type="Proteomes" id="UP001232992">
    <property type="component" value="Unassembled WGS sequence"/>
</dbReference>
<sequence>MKLRNLLIGAGVAAVGGIGTKMAVDYLRNRGEEEPVEGDLNDEAAAEEAEQAAVAQMSSYSTPEEALQYVNVAPESVQGFLDASFGSAGRYVPNRSPKIFEYMDESYMVIWADDTQQGKKQMLAFLYTDAGRQMIASVGYTGESTDYNINLEDTPMAVEVEATGEKITSGQGATDGTDEVDFVLAA</sequence>
<reference evidence="1 2" key="1">
    <citation type="submission" date="2023-01" db="EMBL/GenBank/DDBJ databases">
        <title>Novel diversity within Roseofilum (Cyanobacteria; Desertifilaceae) from marine benthic mats with descriptions of four novel species.</title>
        <authorList>
            <person name="Wang Y."/>
            <person name="Berthold D.E."/>
            <person name="Hu J."/>
            <person name="Lefler F.W."/>
            <person name="Laughinghouse H.D. IV."/>
        </authorList>
    </citation>
    <scope>NUCLEOTIDE SEQUENCE [LARGE SCALE GENOMIC DNA]</scope>
    <source>
        <strain evidence="1 2">BLCC-M143</strain>
    </source>
</reference>
<proteinExistence type="predicted"/>
<comment type="caution">
    <text evidence="1">The sequence shown here is derived from an EMBL/GenBank/DDBJ whole genome shotgun (WGS) entry which is preliminary data.</text>
</comment>
<dbReference type="RefSeq" id="WP_283757330.1">
    <property type="nucleotide sequence ID" value="NZ_JAQOSQ010000003.1"/>
</dbReference>
<keyword evidence="2" id="KW-1185">Reference proteome</keyword>